<keyword evidence="2" id="KW-1185">Reference proteome</keyword>
<protein>
    <submittedName>
        <fullName evidence="1">Uncharacterized protein</fullName>
    </submittedName>
</protein>
<dbReference type="STRING" id="702114.A1355_02600"/>
<proteinExistence type="predicted"/>
<sequence>MFINPIPFVGSQEAETVIEKKRADNFIRAGRSIKRLHEETETTFDKAFPSEAEGLGTNGRD</sequence>
<accession>A0A177NTK3</accession>
<dbReference type="Proteomes" id="UP000077628">
    <property type="component" value="Unassembled WGS sequence"/>
</dbReference>
<evidence type="ECO:0000313" key="1">
    <source>
        <dbReference type="EMBL" id="OAI21386.1"/>
    </source>
</evidence>
<organism evidence="1 2">
    <name type="scientific">Methylomonas koyamae</name>
    <dbReference type="NCBI Taxonomy" id="702114"/>
    <lineage>
        <taxon>Bacteria</taxon>
        <taxon>Pseudomonadati</taxon>
        <taxon>Pseudomonadota</taxon>
        <taxon>Gammaproteobacteria</taxon>
        <taxon>Methylococcales</taxon>
        <taxon>Methylococcaceae</taxon>
        <taxon>Methylomonas</taxon>
    </lineage>
</organism>
<dbReference type="AlphaFoldDB" id="A0A177NTK3"/>
<gene>
    <name evidence="1" type="ORF">A1355_02600</name>
</gene>
<dbReference type="EMBL" id="LUUK01000100">
    <property type="protein sequence ID" value="OAI21386.1"/>
    <property type="molecule type" value="Genomic_DNA"/>
</dbReference>
<comment type="caution">
    <text evidence="1">The sequence shown here is derived from an EMBL/GenBank/DDBJ whole genome shotgun (WGS) entry which is preliminary data.</text>
</comment>
<evidence type="ECO:0000313" key="2">
    <source>
        <dbReference type="Proteomes" id="UP000077628"/>
    </source>
</evidence>
<name>A0A177NTK3_9GAMM</name>
<reference evidence="2" key="1">
    <citation type="submission" date="2016-03" db="EMBL/GenBank/DDBJ databases">
        <authorList>
            <person name="Heylen K."/>
            <person name="De Vos P."/>
            <person name="Vekeman B."/>
        </authorList>
    </citation>
    <scope>NUCLEOTIDE SEQUENCE [LARGE SCALE GENOMIC DNA]</scope>
    <source>
        <strain evidence="2">R-45383</strain>
    </source>
</reference>